<dbReference type="AlphaFoldDB" id="A0AAD9W182"/>
<evidence type="ECO:0000313" key="3">
    <source>
        <dbReference type="Proteomes" id="UP001265746"/>
    </source>
</evidence>
<evidence type="ECO:0000256" key="1">
    <source>
        <dbReference type="SAM" id="SignalP"/>
    </source>
</evidence>
<feature type="signal peptide" evidence="1">
    <location>
        <begin position="1"/>
        <end position="19"/>
    </location>
</feature>
<protein>
    <submittedName>
        <fullName evidence="2">Uncharacterized protein</fullName>
    </submittedName>
</protein>
<keyword evidence="1" id="KW-0732">Signal</keyword>
<dbReference type="EMBL" id="JAUJFL010000007">
    <property type="protein sequence ID" value="KAK2599902.1"/>
    <property type="molecule type" value="Genomic_DNA"/>
</dbReference>
<keyword evidence="3" id="KW-1185">Reference proteome</keyword>
<comment type="caution">
    <text evidence="2">The sequence shown here is derived from an EMBL/GenBank/DDBJ whole genome shotgun (WGS) entry which is preliminary data.</text>
</comment>
<dbReference type="Proteomes" id="UP001265746">
    <property type="component" value="Unassembled WGS sequence"/>
</dbReference>
<sequence length="65" mass="6904">MKGLIKAVVFSLLPNFALASVLNAVNLDPRAANICGKTGYDRGGSNYDYDGSGKFSTLVDCSKRC</sequence>
<organism evidence="2 3">
    <name type="scientific">Phomopsis amygdali</name>
    <name type="common">Fusicoccum amygdali</name>
    <dbReference type="NCBI Taxonomy" id="1214568"/>
    <lineage>
        <taxon>Eukaryota</taxon>
        <taxon>Fungi</taxon>
        <taxon>Dikarya</taxon>
        <taxon>Ascomycota</taxon>
        <taxon>Pezizomycotina</taxon>
        <taxon>Sordariomycetes</taxon>
        <taxon>Sordariomycetidae</taxon>
        <taxon>Diaporthales</taxon>
        <taxon>Diaporthaceae</taxon>
        <taxon>Diaporthe</taxon>
    </lineage>
</organism>
<reference evidence="2" key="1">
    <citation type="submission" date="2023-06" db="EMBL/GenBank/DDBJ databases">
        <authorList>
            <person name="Noh H."/>
        </authorList>
    </citation>
    <scope>NUCLEOTIDE SEQUENCE</scope>
    <source>
        <strain evidence="2">DUCC20226</strain>
    </source>
</reference>
<accession>A0AAD9W182</accession>
<name>A0AAD9W182_PHOAM</name>
<feature type="chain" id="PRO_5042075026" evidence="1">
    <location>
        <begin position="20"/>
        <end position="65"/>
    </location>
</feature>
<proteinExistence type="predicted"/>
<evidence type="ECO:0000313" key="2">
    <source>
        <dbReference type="EMBL" id="KAK2599902.1"/>
    </source>
</evidence>
<gene>
    <name evidence="2" type="ORF">N8I77_011619</name>
</gene>